<dbReference type="SMART" id="SM00320">
    <property type="entry name" value="WD40"/>
    <property type="match status" value="6"/>
</dbReference>
<dbReference type="AlphaFoldDB" id="A0A225DBX4"/>
<evidence type="ECO:0000313" key="7">
    <source>
        <dbReference type="Proteomes" id="UP000214646"/>
    </source>
</evidence>
<dbReference type="InterPro" id="IPR015943">
    <property type="entry name" value="WD40/YVTN_repeat-like_dom_sf"/>
</dbReference>
<sequence>MDGQYLAGSLLTPEDAMATIPATVGRLLTVCQPSPSPDAVLVARFVAHRDDAAFAELAHRHGQMVLSVARRSVRDPHLAEDVAQAVFLVLARKAGRLTRPDRLAGWLFGVTRRLAQKAAVRHHRDAGRTCPLTDMPATPDAPSEWNGLTQMLDEELVRLPEAERVSLVLCYLEGLTQDEAARSCGWSVRTLRRRLTAGRERLRERLQRRGAELGTVLAALAVAPATDAGVIGRLVAVLNGAVLSNRVMSLARAEFLSVGWGKVAGWVVAAVAVVGFAAGLVAGFQPESPPPTPTPAGPAAQPPAAAGAEPVAAKPIQLGSTELHHPDILTHLRFSKDGKELISYGRGKVRRWDSRTGAAVRAPGPLHDVQTSYDKSLLFADGTRVLSSHVDNDPERYSVREYDLINNRFTKLFDIPSRPGPNGPPDKFGPYCELSPDETLLVEGHRGAAYVWDLKKNAVRYRLAIPGPHSGDFVFTPDGKFLLSVDDDEGTVNFWNPGTGEKVKALAQENPGKVGFQKIAVSHDGHWLVMAGDNRSTPRTGSKVIFWDLEGKQGIRERVLPDELGVDGTMSFGPNGTLYVASVPIKKWGVVVTKWDVAEGTQLARWDGQHIVKTGMLTLTVSPDGKTFAIGTYEGGIHLINTNTGREVVSPERHAVAVVGVSFDPTGTEVQTVSANGSVMTWNSRTSRLQSRLNPLSPGEPQIKQNPGAVASDKYTTIVASPDGQWLLTQHAQTRPYKRVTTLWSTGPNAMTYSWDIDLVRGFIPVPGGKRVVCRTFVSGGDQLRAWDVAAQSELPDIKRTFDAIQTQYVISSDGMTIVCCDEVSAAGFDLKTGRERFSWKLADHGVLGRPIPEGTQRAGLIRALALSPDGKTLAISIGGAMFLDPTKWKNHLVLVETETGKVLRRSSTTETFGEWLAYSPDGKWIAGPGCVWNAATLKEVRRFPELPTATAGAFSPDGKRVAIGYVNGTAAVWPVNAE</sequence>
<dbReference type="InterPro" id="IPR036388">
    <property type="entry name" value="WH-like_DNA-bd_sf"/>
</dbReference>
<feature type="transmembrane region" description="Helical" evidence="3">
    <location>
        <begin position="263"/>
        <end position="284"/>
    </location>
</feature>
<keyword evidence="7" id="KW-1185">Reference proteome</keyword>
<dbReference type="GO" id="GO:0005829">
    <property type="term" value="C:cytosol"/>
    <property type="evidence" value="ECO:0007669"/>
    <property type="project" value="UniProtKB-ARBA"/>
</dbReference>
<dbReference type="InterPro" id="IPR013324">
    <property type="entry name" value="RNA_pol_sigma_r3/r4-like"/>
</dbReference>
<feature type="repeat" description="WD" evidence="1">
    <location>
        <begin position="651"/>
        <end position="692"/>
    </location>
</feature>
<reference evidence="7" key="1">
    <citation type="submission" date="2017-06" db="EMBL/GenBank/DDBJ databases">
        <title>Genome analysis of Fimbriiglobus ruber SP5, the first member of the order Planctomycetales with confirmed chitinolytic capability.</title>
        <authorList>
            <person name="Ravin N.V."/>
            <person name="Rakitin A.L."/>
            <person name="Ivanova A.A."/>
            <person name="Beletsky A.V."/>
            <person name="Kulichevskaya I.S."/>
            <person name="Mardanov A.V."/>
            <person name="Dedysh S.N."/>
        </authorList>
    </citation>
    <scope>NUCLEOTIDE SEQUENCE [LARGE SCALE GENOMIC DNA]</scope>
    <source>
        <strain evidence="7">SP5</strain>
    </source>
</reference>
<evidence type="ECO:0000256" key="1">
    <source>
        <dbReference type="PROSITE-ProRule" id="PRU00221"/>
    </source>
</evidence>
<dbReference type="Gene3D" id="1.10.1740.10">
    <property type="match status" value="1"/>
</dbReference>
<keyword evidence="3" id="KW-0812">Transmembrane</keyword>
<name>A0A225DBX4_9BACT</name>
<feature type="compositionally biased region" description="Low complexity" evidence="2">
    <location>
        <begin position="297"/>
        <end position="311"/>
    </location>
</feature>
<evidence type="ECO:0000259" key="5">
    <source>
        <dbReference type="Pfam" id="PF08281"/>
    </source>
</evidence>
<dbReference type="SUPFAM" id="SSF88946">
    <property type="entry name" value="Sigma2 domain of RNA polymerase sigma factors"/>
    <property type="match status" value="1"/>
</dbReference>
<dbReference type="SUPFAM" id="SSF50969">
    <property type="entry name" value="YVTN repeat-like/Quinoprotein amine dehydrogenase"/>
    <property type="match status" value="2"/>
</dbReference>
<dbReference type="GO" id="GO:0003677">
    <property type="term" value="F:DNA binding"/>
    <property type="evidence" value="ECO:0007669"/>
    <property type="project" value="InterPro"/>
</dbReference>
<organism evidence="6 7">
    <name type="scientific">Fimbriiglobus ruber</name>
    <dbReference type="NCBI Taxonomy" id="1908690"/>
    <lineage>
        <taxon>Bacteria</taxon>
        <taxon>Pseudomonadati</taxon>
        <taxon>Planctomycetota</taxon>
        <taxon>Planctomycetia</taxon>
        <taxon>Gemmatales</taxon>
        <taxon>Gemmataceae</taxon>
        <taxon>Fimbriiglobus</taxon>
    </lineage>
</organism>
<evidence type="ECO:0000256" key="2">
    <source>
        <dbReference type="SAM" id="MobiDB-lite"/>
    </source>
</evidence>
<feature type="compositionally biased region" description="Pro residues" evidence="2">
    <location>
        <begin position="287"/>
        <end position="296"/>
    </location>
</feature>
<accession>A0A225DBX4</accession>
<dbReference type="Pfam" id="PF08281">
    <property type="entry name" value="Sigma70_r4_2"/>
    <property type="match status" value="1"/>
</dbReference>
<dbReference type="SUPFAM" id="SSF88659">
    <property type="entry name" value="Sigma3 and sigma4 domains of RNA polymerase sigma factors"/>
    <property type="match status" value="1"/>
</dbReference>
<dbReference type="InterPro" id="IPR011044">
    <property type="entry name" value="Quino_amine_DH_bsu"/>
</dbReference>
<keyword evidence="3" id="KW-1133">Transmembrane helix</keyword>
<dbReference type="InterPro" id="IPR013249">
    <property type="entry name" value="RNA_pol_sigma70_r4_t2"/>
</dbReference>
<dbReference type="EMBL" id="NIDE01000017">
    <property type="protein sequence ID" value="OWK36028.1"/>
    <property type="molecule type" value="Genomic_DNA"/>
</dbReference>
<dbReference type="InterPro" id="IPR007627">
    <property type="entry name" value="RNA_pol_sigma70_r2"/>
</dbReference>
<proteinExistence type="predicted"/>
<evidence type="ECO:0000259" key="4">
    <source>
        <dbReference type="Pfam" id="PF04542"/>
    </source>
</evidence>
<dbReference type="SUPFAM" id="SSF50998">
    <property type="entry name" value="Quinoprotein alcohol dehydrogenase-like"/>
    <property type="match status" value="1"/>
</dbReference>
<dbReference type="InterPro" id="IPR001680">
    <property type="entry name" value="WD40_rpt"/>
</dbReference>
<comment type="caution">
    <text evidence="6">The sequence shown here is derived from an EMBL/GenBank/DDBJ whole genome shotgun (WGS) entry which is preliminary data.</text>
</comment>
<feature type="region of interest" description="Disordered" evidence="2">
    <location>
        <begin position="287"/>
        <end position="311"/>
    </location>
</feature>
<feature type="transmembrane region" description="Helical" evidence="3">
    <location>
        <begin position="216"/>
        <end position="242"/>
    </location>
</feature>
<dbReference type="PROSITE" id="PS50082">
    <property type="entry name" value="WD_REPEATS_2"/>
    <property type="match status" value="1"/>
</dbReference>
<keyword evidence="3" id="KW-0472">Membrane</keyword>
<feature type="domain" description="RNA polymerase sigma-70 region 2" evidence="4">
    <location>
        <begin position="57"/>
        <end position="122"/>
    </location>
</feature>
<dbReference type="Gene3D" id="2.130.10.10">
    <property type="entry name" value="YVTN repeat-like/Quinoprotein amine dehydrogenase"/>
    <property type="match status" value="3"/>
</dbReference>
<dbReference type="InterPro" id="IPR011047">
    <property type="entry name" value="Quinoprotein_ADH-like_sf"/>
</dbReference>
<dbReference type="GO" id="GO:0006352">
    <property type="term" value="P:DNA-templated transcription initiation"/>
    <property type="evidence" value="ECO:0007669"/>
    <property type="project" value="InterPro"/>
</dbReference>
<dbReference type="Pfam" id="PF04542">
    <property type="entry name" value="Sigma70_r2"/>
    <property type="match status" value="1"/>
</dbReference>
<dbReference type="PANTHER" id="PTHR19879">
    <property type="entry name" value="TRANSCRIPTION INITIATION FACTOR TFIID"/>
    <property type="match status" value="1"/>
</dbReference>
<feature type="domain" description="RNA polymerase sigma factor 70 region 4 type 2" evidence="5">
    <location>
        <begin position="150"/>
        <end position="202"/>
    </location>
</feature>
<dbReference type="NCBIfam" id="TIGR02937">
    <property type="entry name" value="sigma70-ECF"/>
    <property type="match status" value="1"/>
</dbReference>
<dbReference type="InterPro" id="IPR014284">
    <property type="entry name" value="RNA_pol_sigma-70_dom"/>
</dbReference>
<protein>
    <submittedName>
        <fullName evidence="6">Uncharacterized protein</fullName>
    </submittedName>
</protein>
<dbReference type="InterPro" id="IPR013325">
    <property type="entry name" value="RNA_pol_sigma_r2"/>
</dbReference>
<dbReference type="GO" id="GO:0016987">
    <property type="term" value="F:sigma factor activity"/>
    <property type="evidence" value="ECO:0007669"/>
    <property type="project" value="InterPro"/>
</dbReference>
<evidence type="ECO:0000256" key="3">
    <source>
        <dbReference type="SAM" id="Phobius"/>
    </source>
</evidence>
<evidence type="ECO:0000313" key="6">
    <source>
        <dbReference type="EMBL" id="OWK36028.1"/>
    </source>
</evidence>
<dbReference type="PANTHER" id="PTHR19879:SF9">
    <property type="entry name" value="TRANSCRIPTION INITIATION FACTOR TFIID SUBUNIT 5"/>
    <property type="match status" value="1"/>
</dbReference>
<dbReference type="Gene3D" id="1.10.10.10">
    <property type="entry name" value="Winged helix-like DNA-binding domain superfamily/Winged helix DNA-binding domain"/>
    <property type="match status" value="1"/>
</dbReference>
<gene>
    <name evidence="6" type="ORF">FRUB_08591</name>
</gene>
<keyword evidence="1" id="KW-0853">WD repeat</keyword>
<dbReference type="Proteomes" id="UP000214646">
    <property type="component" value="Unassembled WGS sequence"/>
</dbReference>